<dbReference type="Pfam" id="PF07250">
    <property type="entry name" value="Glyoxal_oxid_N"/>
    <property type="match status" value="1"/>
</dbReference>
<evidence type="ECO:0000313" key="5">
    <source>
        <dbReference type="EMBL" id="KAH8990581.1"/>
    </source>
</evidence>
<evidence type="ECO:0000256" key="1">
    <source>
        <dbReference type="ARBA" id="ARBA00022729"/>
    </source>
</evidence>
<dbReference type="Gene3D" id="2.60.40.10">
    <property type="entry name" value="Immunoglobulins"/>
    <property type="match status" value="1"/>
</dbReference>
<accession>A0AAD4LKF7</accession>
<feature type="domain" description="Galactose oxidase-like Early set" evidence="4">
    <location>
        <begin position="465"/>
        <end position="573"/>
    </location>
</feature>
<gene>
    <name evidence="5" type="ORF">EDB92DRAFT_1935312</name>
</gene>
<proteinExistence type="predicted"/>
<feature type="signal peptide" evidence="2">
    <location>
        <begin position="1"/>
        <end position="23"/>
    </location>
</feature>
<dbReference type="SUPFAM" id="SSF50965">
    <property type="entry name" value="Galactose oxidase, central domain"/>
    <property type="match status" value="1"/>
</dbReference>
<dbReference type="Proteomes" id="UP001201163">
    <property type="component" value="Unassembled WGS sequence"/>
</dbReference>
<evidence type="ECO:0000313" key="6">
    <source>
        <dbReference type="Proteomes" id="UP001201163"/>
    </source>
</evidence>
<dbReference type="InterPro" id="IPR011043">
    <property type="entry name" value="Gal_Oxase/kelch_b-propeller"/>
</dbReference>
<keyword evidence="6" id="KW-1185">Reference proteome</keyword>
<evidence type="ECO:0000256" key="2">
    <source>
        <dbReference type="SAM" id="SignalP"/>
    </source>
</evidence>
<feature type="domain" description="Glyoxal oxidase N-terminal" evidence="3">
    <location>
        <begin position="85"/>
        <end position="460"/>
    </location>
</feature>
<dbReference type="InterPro" id="IPR014756">
    <property type="entry name" value="Ig_E-set"/>
</dbReference>
<keyword evidence="1 2" id="KW-0732">Signal</keyword>
<dbReference type="Pfam" id="PF09118">
    <property type="entry name" value="GO-like_E_set"/>
    <property type="match status" value="1"/>
</dbReference>
<comment type="caution">
    <text evidence="5">The sequence shown here is derived from an EMBL/GenBank/DDBJ whole genome shotgun (WGS) entry which is preliminary data.</text>
</comment>
<dbReference type="AlphaFoldDB" id="A0AAD4LKF7"/>
<name>A0AAD4LKF7_9AGAM</name>
<dbReference type="SUPFAM" id="SSF81296">
    <property type="entry name" value="E set domains"/>
    <property type="match status" value="1"/>
</dbReference>
<dbReference type="InterPro" id="IPR013783">
    <property type="entry name" value="Ig-like_fold"/>
</dbReference>
<sequence>MGHFYRNLLSAALVAFNAVRVQAGSSPSNHPVYLGSEGASDATAGFEVVGSSLVSAQQLFLGTTDKVYIVDKTENNPTPIHGHPAWAAEFSISRNSARPMDIITNSFCAGGNVLGNGTWVNIGGNQAVTYGGATAMSQDGGQPYNDPDGGKSFLDPCDDNSCDWILAGAMTTRRWYPSVETLEDGSLIIIGGCQWGGFVDDAAQSNPTYEFLPSRGQPVTSPILTNTLPLNLYPLIFLLPSGRLLVQANWQTALLDHHQGVEYRIDDIPDAVRTYPASAGVVILPLTPANNWTATIMFCGGTNIGSNEWVTNWNIAQHEASSSCVQITPDVSSSYTHVDPLPEGRTMGNLILLPTGQVLCLNGAGTGVAGYGNDSWAIGQSYADHPILQPVVYNLSAPAGSQWSRDGLSASTVPRMYHSTASLLPDGSVLVAGSNPNSDYIDSGIPYPTEYRVEKFYPAYFEQRRPSPAGIPNNLRYGGPVFNLSLSAGDLFEDAENVKRSKVVVMRTGFSTHTMNMGQRLAELEISYTANADGSGILHCSNLPPNPAIFPPGPAFLFVVVNGVPSVGNLVMVGSGEINQQDVLPPAPLPAPLIAEGSVFPSAGEDRRKTNFACPVKTEISWPSVLTWTFGTGFWLFLF</sequence>
<evidence type="ECO:0000259" key="4">
    <source>
        <dbReference type="Pfam" id="PF09118"/>
    </source>
</evidence>
<dbReference type="PANTHER" id="PTHR32208">
    <property type="entry name" value="SECRETED PROTEIN-RELATED"/>
    <property type="match status" value="1"/>
</dbReference>
<protein>
    <submittedName>
        <fullName evidence="5">Glyoxal oxidase</fullName>
    </submittedName>
</protein>
<dbReference type="InterPro" id="IPR037293">
    <property type="entry name" value="Gal_Oxidase_central_sf"/>
</dbReference>
<feature type="chain" id="PRO_5041906690" evidence="2">
    <location>
        <begin position="24"/>
        <end position="639"/>
    </location>
</feature>
<dbReference type="InterPro" id="IPR009880">
    <property type="entry name" value="Glyoxal_oxidase_N"/>
</dbReference>
<reference evidence="5" key="1">
    <citation type="submission" date="2022-01" db="EMBL/GenBank/DDBJ databases">
        <title>Comparative genomics reveals a dynamic genome evolution in the ectomycorrhizal milk-cap (Lactarius) mushrooms.</title>
        <authorList>
            <consortium name="DOE Joint Genome Institute"/>
            <person name="Lebreton A."/>
            <person name="Tang N."/>
            <person name="Kuo A."/>
            <person name="LaButti K."/>
            <person name="Drula E."/>
            <person name="Barry K."/>
            <person name="Clum A."/>
            <person name="Lipzen A."/>
            <person name="Mousain D."/>
            <person name="Ng V."/>
            <person name="Wang R."/>
            <person name="Wang X."/>
            <person name="Dai Y."/>
            <person name="Henrissat B."/>
            <person name="Grigoriev I.V."/>
            <person name="Guerin-Laguette A."/>
            <person name="Yu F."/>
            <person name="Martin F.M."/>
        </authorList>
    </citation>
    <scope>NUCLEOTIDE SEQUENCE</scope>
    <source>
        <strain evidence="5">QP</strain>
    </source>
</reference>
<dbReference type="EMBL" id="JAKELL010000030">
    <property type="protein sequence ID" value="KAH8990581.1"/>
    <property type="molecule type" value="Genomic_DNA"/>
</dbReference>
<evidence type="ECO:0000259" key="3">
    <source>
        <dbReference type="Pfam" id="PF07250"/>
    </source>
</evidence>
<dbReference type="CDD" id="cd02851">
    <property type="entry name" value="E_set_GO_C"/>
    <property type="match status" value="1"/>
</dbReference>
<dbReference type="InterPro" id="IPR015202">
    <property type="entry name" value="GO-like_E_set"/>
</dbReference>
<organism evidence="5 6">
    <name type="scientific">Lactarius akahatsu</name>
    <dbReference type="NCBI Taxonomy" id="416441"/>
    <lineage>
        <taxon>Eukaryota</taxon>
        <taxon>Fungi</taxon>
        <taxon>Dikarya</taxon>
        <taxon>Basidiomycota</taxon>
        <taxon>Agaricomycotina</taxon>
        <taxon>Agaricomycetes</taxon>
        <taxon>Russulales</taxon>
        <taxon>Russulaceae</taxon>
        <taxon>Lactarius</taxon>
    </lineage>
</organism>
<dbReference type="PANTHER" id="PTHR32208:SF96">
    <property type="entry name" value="GLYOXAL OXIDASE"/>
    <property type="match status" value="1"/>
</dbReference>
<dbReference type="Gene3D" id="2.130.10.80">
    <property type="entry name" value="Galactose oxidase/kelch, beta-propeller"/>
    <property type="match status" value="1"/>
</dbReference>